<evidence type="ECO:0000313" key="3">
    <source>
        <dbReference type="Proteomes" id="UP001151532"/>
    </source>
</evidence>
<protein>
    <submittedName>
        <fullName evidence="2">RNA RECOGNITION RRM/RNP DOMAIN</fullName>
    </submittedName>
</protein>
<keyword evidence="3" id="KW-1185">Reference proteome</keyword>
<proteinExistence type="predicted"/>
<reference evidence="2" key="2">
    <citation type="journal article" date="2023" name="Int. J. Mol. Sci.">
        <title>De Novo Assembly and Annotation of 11 Diverse Shrub Willow (Salix) Genomes Reveals Novel Gene Organization in Sex-Linked Regions.</title>
        <authorList>
            <person name="Hyden B."/>
            <person name="Feng K."/>
            <person name="Yates T.B."/>
            <person name="Jawdy S."/>
            <person name="Cereghino C."/>
            <person name="Smart L.B."/>
            <person name="Muchero W."/>
        </authorList>
    </citation>
    <scope>NUCLEOTIDE SEQUENCE</scope>
    <source>
        <tissue evidence="2">Shoot tip</tissue>
    </source>
</reference>
<comment type="caution">
    <text evidence="2">The sequence shown here is derived from an EMBL/GenBank/DDBJ whole genome shotgun (WGS) entry which is preliminary data.</text>
</comment>
<organism evidence="2 3">
    <name type="scientific">Salix purpurea</name>
    <name type="common">Purple osier willow</name>
    <dbReference type="NCBI Taxonomy" id="77065"/>
    <lineage>
        <taxon>Eukaryota</taxon>
        <taxon>Viridiplantae</taxon>
        <taxon>Streptophyta</taxon>
        <taxon>Embryophyta</taxon>
        <taxon>Tracheophyta</taxon>
        <taxon>Spermatophyta</taxon>
        <taxon>Magnoliopsida</taxon>
        <taxon>eudicotyledons</taxon>
        <taxon>Gunneridae</taxon>
        <taxon>Pentapetalae</taxon>
        <taxon>rosids</taxon>
        <taxon>fabids</taxon>
        <taxon>Malpighiales</taxon>
        <taxon>Salicaceae</taxon>
        <taxon>Saliceae</taxon>
        <taxon>Salix</taxon>
    </lineage>
</organism>
<evidence type="ECO:0000256" key="1">
    <source>
        <dbReference type="SAM" id="MobiDB-lite"/>
    </source>
</evidence>
<accession>A0A9Q0UR88</accession>
<dbReference type="Proteomes" id="UP001151532">
    <property type="component" value="Chromosome 17"/>
</dbReference>
<name>A0A9Q0UR88_SALPP</name>
<sequence>MELKVSTLKTGGLSPAECISVPEEKEVSDEDDDDRNHKHRRRETCSQSMERDSLEPVFTRPYRKRNKPFENGQFYQENDYNFVPLEKGFATKV</sequence>
<dbReference type="OrthoDB" id="10621556at2759"/>
<dbReference type="AlphaFoldDB" id="A0A9Q0UR88"/>
<reference evidence="2" key="1">
    <citation type="submission" date="2022-11" db="EMBL/GenBank/DDBJ databases">
        <authorList>
            <person name="Hyden B.L."/>
            <person name="Feng K."/>
            <person name="Yates T."/>
            <person name="Jawdy S."/>
            <person name="Smart L.B."/>
            <person name="Muchero W."/>
        </authorList>
    </citation>
    <scope>NUCLEOTIDE SEQUENCE</scope>
    <source>
        <tissue evidence="2">Shoot tip</tissue>
    </source>
</reference>
<feature type="region of interest" description="Disordered" evidence="1">
    <location>
        <begin position="1"/>
        <end position="70"/>
    </location>
</feature>
<evidence type="ECO:0000313" key="2">
    <source>
        <dbReference type="EMBL" id="KAJ6734628.1"/>
    </source>
</evidence>
<gene>
    <name evidence="2" type="ORF">OIU79_001822</name>
</gene>
<dbReference type="EMBL" id="JAPFFK010000011">
    <property type="protein sequence ID" value="KAJ6734628.1"/>
    <property type="molecule type" value="Genomic_DNA"/>
</dbReference>